<keyword evidence="5" id="KW-0175">Coiled coil</keyword>
<dbReference type="EMBL" id="HBGA01126254">
    <property type="protein sequence ID" value="CAD9035506.1"/>
    <property type="molecule type" value="Transcribed_RNA"/>
</dbReference>
<gene>
    <name evidence="7" type="ORF">EGYM00392_LOCUS46660</name>
</gene>
<dbReference type="PANTHER" id="PTHR21426:SF12">
    <property type="entry name" value="EXOCYST COMPLEX COMPONENT 8"/>
    <property type="match status" value="1"/>
</dbReference>
<feature type="coiled-coil region" evidence="5">
    <location>
        <begin position="106"/>
        <end position="140"/>
    </location>
</feature>
<dbReference type="Gene3D" id="1.20.58.1210">
    <property type="entry name" value="Exo84p, N-terminal helical domain"/>
    <property type="match status" value="1"/>
</dbReference>
<dbReference type="PANTHER" id="PTHR21426">
    <property type="entry name" value="EXOCYST COMPLEX COMPONENT 8"/>
    <property type="match status" value="1"/>
</dbReference>
<evidence type="ECO:0000256" key="3">
    <source>
        <dbReference type="ARBA" id="ARBA00022483"/>
    </source>
</evidence>
<sequence>MQHDKLGSFAKDAQKDRGQQQYNAVLARYRSAVAEAELRTPKAELSRELRGFAHDNFDVDRYLQTKMGPRVRTNRDTRLFMTHLVLLKEFAGDELHRKSYMSLPRLIKAAKLVRALETDLQRLDRDLRSLQKLAGQLSKVVLPLEDSVSTAATAPDAPKKAKAELVNDIDVAIFERNLQHAVDIFLRLQTERSKDRPKGAVPDMEVVEIEERLHTAVVNQIQGHAQSVSLVDSYLELLLKLDRPDEAADLFLQQRSTLLQDAVRTVRFMGDFVLYSKKCSSLFFIFLKLASNHYRKLFQNRKIATLLHWIVLETDRFAHTLRLQLFQGDVYRRVVRSLQIAFLYCQQLEHNLGVPIVGRFQGAFYLDICQMIDDHFAQVQQQVLQATRTDSFEAVDVTLPLPLFPTSTGRARQPTGEQAEQSIVVKISESCRLMYYIFQREVAVYVLNLQSPTLHLYELGFKRVTEFYLTYLHTHIEEKSRTDTQSLVSIANSLFVSEHMMPALIESLKKKFRQGTLHQLEKDLTMITKFPKKLIALFVDAKCQFVCTHQIKPDAGERQTVVSDRMDEGINVSRSMLRLILYLAELRPELNCFLGGELGQHALHAVVCALGSRFVDEDFWIEIYKQHYMLQGTYAFDAHLSLADTYQVIIDMEFFKCAFVNTLEEAWCTQLKGLESAILRRHLKPGNAERVEAECRTLASQVILKTLENDTQLYEAVQNQSK</sequence>
<dbReference type="GO" id="GO:0015031">
    <property type="term" value="P:protein transport"/>
    <property type="evidence" value="ECO:0007669"/>
    <property type="project" value="UniProtKB-KW"/>
</dbReference>
<dbReference type="GO" id="GO:0006887">
    <property type="term" value="P:exocytosis"/>
    <property type="evidence" value="ECO:0007669"/>
    <property type="project" value="UniProtKB-KW"/>
</dbReference>
<name>A0A7S1J7V6_9EUGL</name>
<keyword evidence="4" id="KW-0653">Protein transport</keyword>
<feature type="domain" description="Exocyst component Exo84 C-terminal" evidence="6">
    <location>
        <begin position="164"/>
        <end position="349"/>
    </location>
</feature>
<dbReference type="GO" id="GO:0000145">
    <property type="term" value="C:exocyst"/>
    <property type="evidence" value="ECO:0007669"/>
    <property type="project" value="InterPro"/>
</dbReference>
<dbReference type="AlphaFoldDB" id="A0A7S1J7V6"/>
<keyword evidence="3" id="KW-0268">Exocytosis</keyword>
<dbReference type="GO" id="GO:0006893">
    <property type="term" value="P:Golgi to plasma membrane transport"/>
    <property type="evidence" value="ECO:0007669"/>
    <property type="project" value="TreeGrafter"/>
</dbReference>
<dbReference type="InterPro" id="IPR032403">
    <property type="entry name" value="Exo84_C"/>
</dbReference>
<comment type="similarity">
    <text evidence="1">Belongs to the EXO84 family.</text>
</comment>
<evidence type="ECO:0000313" key="7">
    <source>
        <dbReference type="EMBL" id="CAD9035506.1"/>
    </source>
</evidence>
<dbReference type="SUPFAM" id="SSF74788">
    <property type="entry name" value="Cullin repeat-like"/>
    <property type="match status" value="1"/>
</dbReference>
<protein>
    <recommendedName>
        <fullName evidence="6">Exocyst component Exo84 C-terminal domain-containing protein</fullName>
    </recommendedName>
</protein>
<evidence type="ECO:0000256" key="5">
    <source>
        <dbReference type="SAM" id="Coils"/>
    </source>
</evidence>
<dbReference type="InterPro" id="IPR016159">
    <property type="entry name" value="Cullin_repeat-like_dom_sf"/>
</dbReference>
<evidence type="ECO:0000256" key="2">
    <source>
        <dbReference type="ARBA" id="ARBA00022448"/>
    </source>
</evidence>
<reference evidence="7" key="1">
    <citation type="submission" date="2021-01" db="EMBL/GenBank/DDBJ databases">
        <authorList>
            <person name="Corre E."/>
            <person name="Pelletier E."/>
            <person name="Niang G."/>
            <person name="Scheremetjew M."/>
            <person name="Finn R."/>
            <person name="Kale V."/>
            <person name="Holt S."/>
            <person name="Cochrane G."/>
            <person name="Meng A."/>
            <person name="Brown T."/>
            <person name="Cohen L."/>
        </authorList>
    </citation>
    <scope>NUCLEOTIDE SEQUENCE</scope>
    <source>
        <strain evidence="7">NIES-381</strain>
    </source>
</reference>
<proteinExistence type="inferred from homology"/>
<organism evidence="7">
    <name type="scientific">Eutreptiella gymnastica</name>
    <dbReference type="NCBI Taxonomy" id="73025"/>
    <lineage>
        <taxon>Eukaryota</taxon>
        <taxon>Discoba</taxon>
        <taxon>Euglenozoa</taxon>
        <taxon>Euglenida</taxon>
        <taxon>Spirocuta</taxon>
        <taxon>Euglenophyceae</taxon>
        <taxon>Eutreptiales</taxon>
        <taxon>Eutreptiaceae</taxon>
        <taxon>Eutreptiella</taxon>
    </lineage>
</organism>
<keyword evidence="2" id="KW-0813">Transport</keyword>
<dbReference type="InterPro" id="IPR033961">
    <property type="entry name" value="Exo84"/>
</dbReference>
<evidence type="ECO:0000256" key="1">
    <source>
        <dbReference type="ARBA" id="ARBA00007210"/>
    </source>
</evidence>
<dbReference type="InterPro" id="IPR042561">
    <property type="entry name" value="Exo84_C_1"/>
</dbReference>
<evidence type="ECO:0000259" key="6">
    <source>
        <dbReference type="Pfam" id="PF16528"/>
    </source>
</evidence>
<accession>A0A7S1J7V6</accession>
<evidence type="ECO:0000256" key="4">
    <source>
        <dbReference type="ARBA" id="ARBA00022927"/>
    </source>
</evidence>
<dbReference type="Pfam" id="PF16528">
    <property type="entry name" value="Exo84_C"/>
    <property type="match status" value="1"/>
</dbReference>